<dbReference type="Pfam" id="PF00196">
    <property type="entry name" value="GerE"/>
    <property type="match status" value="1"/>
</dbReference>
<keyword evidence="4" id="KW-0812">Transmembrane</keyword>
<dbReference type="GO" id="GO:0003677">
    <property type="term" value="F:DNA binding"/>
    <property type="evidence" value="ECO:0007669"/>
    <property type="project" value="UniProtKB-KW"/>
</dbReference>
<dbReference type="Gene3D" id="1.10.10.10">
    <property type="entry name" value="Winged helix-like DNA-binding domain superfamily/Winged helix DNA-binding domain"/>
    <property type="match status" value="1"/>
</dbReference>
<dbReference type="AlphaFoldDB" id="A0A239P7M1"/>
<dbReference type="PROSITE" id="PS00622">
    <property type="entry name" value="HTH_LUXR_1"/>
    <property type="match status" value="1"/>
</dbReference>
<dbReference type="InterPro" id="IPR000792">
    <property type="entry name" value="Tscrpt_reg_LuxR_C"/>
</dbReference>
<dbReference type="PROSITE" id="PS50043">
    <property type="entry name" value="HTH_LUXR_2"/>
    <property type="match status" value="1"/>
</dbReference>
<reference evidence="6 7" key="1">
    <citation type="submission" date="2017-06" db="EMBL/GenBank/DDBJ databases">
        <authorList>
            <person name="Kim H.J."/>
            <person name="Triplett B.A."/>
        </authorList>
    </citation>
    <scope>NUCLEOTIDE SEQUENCE [LARGE SCALE GENOMIC DNA]</scope>
    <source>
        <strain evidence="6 7">CGMCC 4.5593</strain>
    </source>
</reference>
<keyword evidence="4" id="KW-1133">Transmembrane helix</keyword>
<evidence type="ECO:0000256" key="2">
    <source>
        <dbReference type="ARBA" id="ARBA00023125"/>
    </source>
</evidence>
<dbReference type="Proteomes" id="UP000198362">
    <property type="component" value="Unassembled WGS sequence"/>
</dbReference>
<keyword evidence="4" id="KW-0472">Membrane</keyword>
<accession>A0A239P7M1</accession>
<evidence type="ECO:0000313" key="7">
    <source>
        <dbReference type="Proteomes" id="UP000198362"/>
    </source>
</evidence>
<dbReference type="PRINTS" id="PR00038">
    <property type="entry name" value="HTHLUXR"/>
</dbReference>
<proteinExistence type="predicted"/>
<dbReference type="SUPFAM" id="SSF46894">
    <property type="entry name" value="C-terminal effector domain of the bipartite response regulators"/>
    <property type="match status" value="1"/>
</dbReference>
<keyword evidence="2" id="KW-0238">DNA-binding</keyword>
<feature type="domain" description="HTH luxR-type" evidence="5">
    <location>
        <begin position="103"/>
        <end position="168"/>
    </location>
</feature>
<dbReference type="CDD" id="cd06170">
    <property type="entry name" value="LuxR_C_like"/>
    <property type="match status" value="1"/>
</dbReference>
<sequence>MSAPAIATLVGFLRLPRVRRRIVVGAALAGCFVWMMVVVGLAFALIERGVDQWWAILVFGLAVLVVAVAVAGGFRRAPAAAALPTPATRPAPVPVVVAPSGLTRVPVEPLSPREREVLAQLAAGRSNREIAAALFVAPGTVKAHLNHIFQKLDASTRLQAVAHAREAGLLVGDD</sequence>
<organism evidence="6 7">
    <name type="scientific">Asanoa hainanensis</name>
    <dbReference type="NCBI Taxonomy" id="560556"/>
    <lineage>
        <taxon>Bacteria</taxon>
        <taxon>Bacillati</taxon>
        <taxon>Actinomycetota</taxon>
        <taxon>Actinomycetes</taxon>
        <taxon>Micromonosporales</taxon>
        <taxon>Micromonosporaceae</taxon>
        <taxon>Asanoa</taxon>
    </lineage>
</organism>
<gene>
    <name evidence="6" type="ORF">SAMN05421812_114157</name>
</gene>
<evidence type="ECO:0000256" key="3">
    <source>
        <dbReference type="ARBA" id="ARBA00023163"/>
    </source>
</evidence>
<dbReference type="SMART" id="SM00421">
    <property type="entry name" value="HTH_LUXR"/>
    <property type="match status" value="1"/>
</dbReference>
<name>A0A239P7M1_9ACTN</name>
<dbReference type="InterPro" id="IPR036388">
    <property type="entry name" value="WH-like_DNA-bd_sf"/>
</dbReference>
<dbReference type="OrthoDB" id="3176919at2"/>
<protein>
    <submittedName>
        <fullName evidence="6">Regulatory protein, luxR family</fullName>
    </submittedName>
</protein>
<dbReference type="InterPro" id="IPR016032">
    <property type="entry name" value="Sig_transdc_resp-reg_C-effctor"/>
</dbReference>
<keyword evidence="1" id="KW-0805">Transcription regulation</keyword>
<evidence type="ECO:0000256" key="4">
    <source>
        <dbReference type="SAM" id="Phobius"/>
    </source>
</evidence>
<keyword evidence="3" id="KW-0804">Transcription</keyword>
<evidence type="ECO:0000256" key="1">
    <source>
        <dbReference type="ARBA" id="ARBA00023015"/>
    </source>
</evidence>
<dbReference type="PANTHER" id="PTHR44688:SF16">
    <property type="entry name" value="DNA-BINDING TRANSCRIPTIONAL ACTIVATOR DEVR_DOSR"/>
    <property type="match status" value="1"/>
</dbReference>
<evidence type="ECO:0000259" key="5">
    <source>
        <dbReference type="PROSITE" id="PS50043"/>
    </source>
</evidence>
<feature type="transmembrane region" description="Helical" evidence="4">
    <location>
        <begin position="22"/>
        <end position="46"/>
    </location>
</feature>
<dbReference type="GO" id="GO:0006355">
    <property type="term" value="P:regulation of DNA-templated transcription"/>
    <property type="evidence" value="ECO:0007669"/>
    <property type="project" value="InterPro"/>
</dbReference>
<dbReference type="RefSeq" id="WP_089253865.1">
    <property type="nucleotide sequence ID" value="NZ_FZPH01000014.1"/>
</dbReference>
<feature type="transmembrane region" description="Helical" evidence="4">
    <location>
        <begin position="52"/>
        <end position="74"/>
    </location>
</feature>
<dbReference type="EMBL" id="FZPH01000014">
    <property type="protein sequence ID" value="SNT62704.1"/>
    <property type="molecule type" value="Genomic_DNA"/>
</dbReference>
<evidence type="ECO:0000313" key="6">
    <source>
        <dbReference type="EMBL" id="SNT62704.1"/>
    </source>
</evidence>
<dbReference type="PANTHER" id="PTHR44688">
    <property type="entry name" value="DNA-BINDING TRANSCRIPTIONAL ACTIVATOR DEVR_DOSR"/>
    <property type="match status" value="1"/>
</dbReference>
<keyword evidence="7" id="KW-1185">Reference proteome</keyword>